<feature type="transmembrane region" description="Helical" evidence="1">
    <location>
        <begin position="12"/>
        <end position="30"/>
    </location>
</feature>
<evidence type="ECO:0000313" key="2">
    <source>
        <dbReference type="EMBL" id="MCF2870236.1"/>
    </source>
</evidence>
<organism evidence="2 3">
    <name type="scientific">Octadecabacter dasysiphoniae</name>
    <dbReference type="NCBI Taxonomy" id="2909341"/>
    <lineage>
        <taxon>Bacteria</taxon>
        <taxon>Pseudomonadati</taxon>
        <taxon>Pseudomonadota</taxon>
        <taxon>Alphaproteobacteria</taxon>
        <taxon>Rhodobacterales</taxon>
        <taxon>Roseobacteraceae</taxon>
        <taxon>Octadecabacter</taxon>
    </lineage>
</organism>
<keyword evidence="1" id="KW-0472">Membrane</keyword>
<keyword evidence="1" id="KW-0812">Transmembrane</keyword>
<gene>
    <name evidence="2" type="ORF">L0664_04080</name>
</gene>
<sequence length="141" mass="14777">MQDYTRNDVATAISLVGTLTAIALALSLGPKELSDFGLNGFWLVFISEPSAWIAGKLCGSMFGHQGLGGWVLAAIGALLSTVAGAMIAGTFVFPGLGTMFAPLILFAVGVEEPMIWITWLICMTGLQIILLKSVDNAVDAD</sequence>
<evidence type="ECO:0000256" key="1">
    <source>
        <dbReference type="SAM" id="Phobius"/>
    </source>
</evidence>
<name>A0ABS9CTF6_9RHOB</name>
<dbReference type="Proteomes" id="UP001200557">
    <property type="component" value="Unassembled WGS sequence"/>
</dbReference>
<dbReference type="EMBL" id="JAKGAQ010000001">
    <property type="protein sequence ID" value="MCF2870236.1"/>
    <property type="molecule type" value="Genomic_DNA"/>
</dbReference>
<reference evidence="2 3" key="1">
    <citation type="submission" date="2022-01" db="EMBL/GenBank/DDBJ databases">
        <title>Octadecabacter sp. nov., isolated from a marine alga.</title>
        <authorList>
            <person name="Jin M.S."/>
            <person name="Kim H.M."/>
            <person name="Han D.M."/>
            <person name="Jung J.J."/>
            <person name="Jeon C.O."/>
        </authorList>
    </citation>
    <scope>NUCLEOTIDE SEQUENCE [LARGE SCALE GENOMIC DNA]</scope>
    <source>
        <strain evidence="2 3">G9-8</strain>
    </source>
</reference>
<keyword evidence="1" id="KW-1133">Transmembrane helix</keyword>
<keyword evidence="3" id="KW-1185">Reference proteome</keyword>
<evidence type="ECO:0008006" key="4">
    <source>
        <dbReference type="Google" id="ProtNLM"/>
    </source>
</evidence>
<protein>
    <recommendedName>
        <fullName evidence="4">HPP family protein</fullName>
    </recommendedName>
</protein>
<feature type="transmembrane region" description="Helical" evidence="1">
    <location>
        <begin position="36"/>
        <end position="55"/>
    </location>
</feature>
<feature type="transmembrane region" description="Helical" evidence="1">
    <location>
        <begin position="67"/>
        <end position="93"/>
    </location>
</feature>
<evidence type="ECO:0000313" key="3">
    <source>
        <dbReference type="Proteomes" id="UP001200557"/>
    </source>
</evidence>
<comment type="caution">
    <text evidence="2">The sequence shown here is derived from an EMBL/GenBank/DDBJ whole genome shotgun (WGS) entry which is preliminary data.</text>
</comment>
<accession>A0ABS9CTF6</accession>
<proteinExistence type="predicted"/>
<dbReference type="RefSeq" id="WP_235224347.1">
    <property type="nucleotide sequence ID" value="NZ_JAKGAQ010000001.1"/>
</dbReference>